<dbReference type="InterPro" id="IPR036010">
    <property type="entry name" value="2Fe-2S_ferredoxin-like_sf"/>
</dbReference>
<proteinExistence type="inferred from homology"/>
<dbReference type="PANTHER" id="PTHR23426">
    <property type="entry name" value="FERREDOXIN/ADRENODOXIN"/>
    <property type="match status" value="1"/>
</dbReference>
<keyword evidence="4" id="KW-0408">Iron</keyword>
<comment type="cofactor">
    <cofactor evidence="6">
        <name>[2Fe-2S] cluster</name>
        <dbReference type="ChEBI" id="CHEBI:190135"/>
    </cofactor>
</comment>
<protein>
    <submittedName>
        <fullName evidence="8">(2Fe-2S) ferredoxin</fullName>
    </submittedName>
</protein>
<keyword evidence="9" id="KW-1185">Reference proteome</keyword>
<dbReference type="CDD" id="cd00207">
    <property type="entry name" value="fer2"/>
    <property type="match status" value="1"/>
</dbReference>
<comment type="caution">
    <text evidence="8">The sequence shown here is derived from an EMBL/GenBank/DDBJ whole genome shotgun (WGS) entry which is preliminary data.</text>
</comment>
<evidence type="ECO:0000259" key="7">
    <source>
        <dbReference type="PROSITE" id="PS51085"/>
    </source>
</evidence>
<keyword evidence="2" id="KW-0001">2Fe-2S</keyword>
<dbReference type="PROSITE" id="PS51085">
    <property type="entry name" value="2FE2S_FER_2"/>
    <property type="match status" value="1"/>
</dbReference>
<sequence>MPKIKYITHDGKEYDVDAHEGASVMEAATSSNVPGIDGDCGGALACGTCHIYVDPAWFAKAGTPAQDAEQEMLSLLDNRQDNSRLSCQISMSAELDGLVVRLPRGQH</sequence>
<dbReference type="InterPro" id="IPR001041">
    <property type="entry name" value="2Fe-2S_ferredoxin-type"/>
</dbReference>
<organism evidence="8 9">
    <name type="scientific">Acidocella aquatica</name>
    <dbReference type="NCBI Taxonomy" id="1922313"/>
    <lineage>
        <taxon>Bacteria</taxon>
        <taxon>Pseudomonadati</taxon>
        <taxon>Pseudomonadota</taxon>
        <taxon>Alphaproteobacteria</taxon>
        <taxon>Acetobacterales</taxon>
        <taxon>Acidocellaceae</taxon>
        <taxon>Acidocella</taxon>
    </lineage>
</organism>
<evidence type="ECO:0000256" key="3">
    <source>
        <dbReference type="ARBA" id="ARBA00022723"/>
    </source>
</evidence>
<evidence type="ECO:0000256" key="4">
    <source>
        <dbReference type="ARBA" id="ARBA00023004"/>
    </source>
</evidence>
<dbReference type="Proteomes" id="UP001156641">
    <property type="component" value="Unassembled WGS sequence"/>
</dbReference>
<name>A0ABQ6A8H5_9PROT</name>
<evidence type="ECO:0000313" key="9">
    <source>
        <dbReference type="Proteomes" id="UP001156641"/>
    </source>
</evidence>
<keyword evidence="3" id="KW-0479">Metal-binding</keyword>
<evidence type="ECO:0000256" key="5">
    <source>
        <dbReference type="ARBA" id="ARBA00023014"/>
    </source>
</evidence>
<dbReference type="Pfam" id="PF00111">
    <property type="entry name" value="Fer2"/>
    <property type="match status" value="1"/>
</dbReference>
<evidence type="ECO:0000313" key="8">
    <source>
        <dbReference type="EMBL" id="GLR66434.1"/>
    </source>
</evidence>
<dbReference type="PRINTS" id="PR00355">
    <property type="entry name" value="ADRENODOXIN"/>
</dbReference>
<evidence type="ECO:0000256" key="2">
    <source>
        <dbReference type="ARBA" id="ARBA00022714"/>
    </source>
</evidence>
<dbReference type="Gene3D" id="3.10.20.30">
    <property type="match status" value="1"/>
</dbReference>
<evidence type="ECO:0000256" key="1">
    <source>
        <dbReference type="ARBA" id="ARBA00010914"/>
    </source>
</evidence>
<feature type="domain" description="2Fe-2S ferredoxin-type" evidence="7">
    <location>
        <begin position="2"/>
        <end position="106"/>
    </location>
</feature>
<evidence type="ECO:0000256" key="6">
    <source>
        <dbReference type="ARBA" id="ARBA00034078"/>
    </source>
</evidence>
<reference evidence="9" key="1">
    <citation type="journal article" date="2019" name="Int. J. Syst. Evol. Microbiol.">
        <title>The Global Catalogue of Microorganisms (GCM) 10K type strain sequencing project: providing services to taxonomists for standard genome sequencing and annotation.</title>
        <authorList>
            <consortium name="The Broad Institute Genomics Platform"/>
            <consortium name="The Broad Institute Genome Sequencing Center for Infectious Disease"/>
            <person name="Wu L."/>
            <person name="Ma J."/>
        </authorList>
    </citation>
    <scope>NUCLEOTIDE SEQUENCE [LARGE SCALE GENOMIC DNA]</scope>
    <source>
        <strain evidence="9">NBRC 112502</strain>
    </source>
</reference>
<dbReference type="InterPro" id="IPR001055">
    <property type="entry name" value="Adrenodoxin-like"/>
</dbReference>
<gene>
    <name evidence="8" type="ORF">GCM10010909_11140</name>
</gene>
<keyword evidence="5" id="KW-0411">Iron-sulfur</keyword>
<dbReference type="InterPro" id="IPR012675">
    <property type="entry name" value="Beta-grasp_dom_sf"/>
</dbReference>
<dbReference type="PANTHER" id="PTHR23426:SF65">
    <property type="entry name" value="FERREDOXIN-2, MITOCHONDRIAL"/>
    <property type="match status" value="1"/>
</dbReference>
<dbReference type="RefSeq" id="WP_284257129.1">
    <property type="nucleotide sequence ID" value="NZ_BSOS01000024.1"/>
</dbReference>
<dbReference type="EMBL" id="BSOS01000024">
    <property type="protein sequence ID" value="GLR66434.1"/>
    <property type="molecule type" value="Genomic_DNA"/>
</dbReference>
<dbReference type="SUPFAM" id="SSF54292">
    <property type="entry name" value="2Fe-2S ferredoxin-like"/>
    <property type="match status" value="1"/>
</dbReference>
<comment type="similarity">
    <text evidence="1">Belongs to the adrenodoxin/putidaredoxin family.</text>
</comment>
<accession>A0ABQ6A8H5</accession>